<gene>
    <name evidence="2" type="ORF">ALC53_11558</name>
</gene>
<sequence>MTSGPQLARMSPPSSPLSTPGNVTEVTMIVARIRNVRKQSSPTNNKTRLFTLTDVYLWVATRFLEEREKRSSFTVTIESRGLASTRTPGKGGPTLHFSFDDQGTFTAETGGLRLPVRLPRCTRLR</sequence>
<evidence type="ECO:0000313" key="3">
    <source>
        <dbReference type="Proteomes" id="UP000078540"/>
    </source>
</evidence>
<feature type="region of interest" description="Disordered" evidence="1">
    <location>
        <begin position="1"/>
        <end position="22"/>
    </location>
</feature>
<protein>
    <submittedName>
        <fullName evidence="2">Uncharacterized protein</fullName>
    </submittedName>
</protein>
<organism evidence="2 3">
    <name type="scientific">Atta colombica</name>
    <dbReference type="NCBI Taxonomy" id="520822"/>
    <lineage>
        <taxon>Eukaryota</taxon>
        <taxon>Metazoa</taxon>
        <taxon>Ecdysozoa</taxon>
        <taxon>Arthropoda</taxon>
        <taxon>Hexapoda</taxon>
        <taxon>Insecta</taxon>
        <taxon>Pterygota</taxon>
        <taxon>Neoptera</taxon>
        <taxon>Endopterygota</taxon>
        <taxon>Hymenoptera</taxon>
        <taxon>Apocrita</taxon>
        <taxon>Aculeata</taxon>
        <taxon>Formicoidea</taxon>
        <taxon>Formicidae</taxon>
        <taxon>Myrmicinae</taxon>
        <taxon>Atta</taxon>
    </lineage>
</organism>
<evidence type="ECO:0000313" key="2">
    <source>
        <dbReference type="EMBL" id="KYM78090.1"/>
    </source>
</evidence>
<dbReference type="Proteomes" id="UP000078540">
    <property type="component" value="Unassembled WGS sequence"/>
</dbReference>
<dbReference type="AlphaFoldDB" id="A0A195B1C6"/>
<name>A0A195B1C6_9HYME</name>
<keyword evidence="3" id="KW-1185">Reference proteome</keyword>
<evidence type="ECO:0000256" key="1">
    <source>
        <dbReference type="SAM" id="MobiDB-lite"/>
    </source>
</evidence>
<dbReference type="EMBL" id="KQ976690">
    <property type="protein sequence ID" value="KYM78090.1"/>
    <property type="molecule type" value="Genomic_DNA"/>
</dbReference>
<accession>A0A195B1C6</accession>
<reference evidence="2 3" key="1">
    <citation type="submission" date="2015-09" db="EMBL/GenBank/DDBJ databases">
        <title>Atta colombica WGS genome.</title>
        <authorList>
            <person name="Nygaard S."/>
            <person name="Hu H."/>
            <person name="Boomsma J."/>
            <person name="Zhang G."/>
        </authorList>
    </citation>
    <scope>NUCLEOTIDE SEQUENCE [LARGE SCALE GENOMIC DNA]</scope>
    <source>
        <strain evidence="2">Treedump-2</strain>
        <tissue evidence="2">Whole body</tissue>
    </source>
</reference>
<proteinExistence type="predicted"/>